<name>A0AAD7MIW3_9AGAR</name>
<sequence>MAIVDAITMIIVTIFDVILDILCCRCGSRRRSHTSSMGRRSRFGGGRTARY</sequence>
<comment type="caution">
    <text evidence="3">The sequence shown here is derived from an EMBL/GenBank/DDBJ whole genome shotgun (WGS) entry which is preliminary data.</text>
</comment>
<proteinExistence type="predicted"/>
<organism evidence="3 4">
    <name type="scientific">Mycena metata</name>
    <dbReference type="NCBI Taxonomy" id="1033252"/>
    <lineage>
        <taxon>Eukaryota</taxon>
        <taxon>Fungi</taxon>
        <taxon>Dikarya</taxon>
        <taxon>Basidiomycota</taxon>
        <taxon>Agaricomycotina</taxon>
        <taxon>Agaricomycetes</taxon>
        <taxon>Agaricomycetidae</taxon>
        <taxon>Agaricales</taxon>
        <taxon>Marasmiineae</taxon>
        <taxon>Mycenaceae</taxon>
        <taxon>Mycena</taxon>
    </lineage>
</organism>
<evidence type="ECO:0000256" key="1">
    <source>
        <dbReference type="SAM" id="MobiDB-lite"/>
    </source>
</evidence>
<dbReference type="EMBL" id="JARKIB010000265">
    <property type="protein sequence ID" value="KAJ7718451.1"/>
    <property type="molecule type" value="Genomic_DNA"/>
</dbReference>
<keyword evidence="2" id="KW-1133">Transmembrane helix</keyword>
<feature type="region of interest" description="Disordered" evidence="1">
    <location>
        <begin position="29"/>
        <end position="51"/>
    </location>
</feature>
<dbReference type="Proteomes" id="UP001215598">
    <property type="component" value="Unassembled WGS sequence"/>
</dbReference>
<protein>
    <submittedName>
        <fullName evidence="3">Uncharacterized protein</fullName>
    </submittedName>
</protein>
<evidence type="ECO:0000256" key="2">
    <source>
        <dbReference type="SAM" id="Phobius"/>
    </source>
</evidence>
<evidence type="ECO:0000313" key="4">
    <source>
        <dbReference type="Proteomes" id="UP001215598"/>
    </source>
</evidence>
<keyword evidence="2" id="KW-0812">Transmembrane</keyword>
<reference evidence="3" key="1">
    <citation type="submission" date="2023-03" db="EMBL/GenBank/DDBJ databases">
        <title>Massive genome expansion in bonnet fungi (Mycena s.s.) driven by repeated elements and novel gene families across ecological guilds.</title>
        <authorList>
            <consortium name="Lawrence Berkeley National Laboratory"/>
            <person name="Harder C.B."/>
            <person name="Miyauchi S."/>
            <person name="Viragh M."/>
            <person name="Kuo A."/>
            <person name="Thoen E."/>
            <person name="Andreopoulos B."/>
            <person name="Lu D."/>
            <person name="Skrede I."/>
            <person name="Drula E."/>
            <person name="Henrissat B."/>
            <person name="Morin E."/>
            <person name="Kohler A."/>
            <person name="Barry K."/>
            <person name="LaButti K."/>
            <person name="Morin E."/>
            <person name="Salamov A."/>
            <person name="Lipzen A."/>
            <person name="Mereny Z."/>
            <person name="Hegedus B."/>
            <person name="Baldrian P."/>
            <person name="Stursova M."/>
            <person name="Weitz H."/>
            <person name="Taylor A."/>
            <person name="Grigoriev I.V."/>
            <person name="Nagy L.G."/>
            <person name="Martin F."/>
            <person name="Kauserud H."/>
        </authorList>
    </citation>
    <scope>NUCLEOTIDE SEQUENCE</scope>
    <source>
        <strain evidence="3">CBHHK182m</strain>
    </source>
</reference>
<evidence type="ECO:0000313" key="3">
    <source>
        <dbReference type="EMBL" id="KAJ7718451.1"/>
    </source>
</evidence>
<keyword evidence="4" id="KW-1185">Reference proteome</keyword>
<keyword evidence="2" id="KW-0472">Membrane</keyword>
<gene>
    <name evidence="3" type="ORF">B0H16DRAFT_1609159</name>
</gene>
<accession>A0AAD7MIW3</accession>
<feature type="transmembrane region" description="Helical" evidence="2">
    <location>
        <begin position="6"/>
        <end position="27"/>
    </location>
</feature>
<dbReference type="AlphaFoldDB" id="A0AAD7MIW3"/>